<evidence type="ECO:0000256" key="4">
    <source>
        <dbReference type="PROSITE-ProRule" id="PRU00703"/>
    </source>
</evidence>
<dbReference type="GO" id="GO:0016628">
    <property type="term" value="F:oxidoreductase activity, acting on the CH-CH group of donors, NAD or NADP as acceptor"/>
    <property type="evidence" value="ECO:0007669"/>
    <property type="project" value="InterPro"/>
</dbReference>
<reference evidence="6 7" key="1">
    <citation type="submission" date="2017-09" db="EMBL/GenBank/DDBJ databases">
        <title>Depth-based differentiation of microbial function through sediment-hosted aquifers and enrichment of novel symbionts in the deep terrestrial subsurface.</title>
        <authorList>
            <person name="Probst A.J."/>
            <person name="Ladd B."/>
            <person name="Jarett J.K."/>
            <person name="Geller-Mcgrath D.E."/>
            <person name="Sieber C.M."/>
            <person name="Emerson J.B."/>
            <person name="Anantharaman K."/>
            <person name="Thomas B.C."/>
            <person name="Malmstrom R."/>
            <person name="Stieglmeier M."/>
            <person name="Klingl A."/>
            <person name="Woyke T."/>
            <person name="Ryan C.M."/>
            <person name="Banfield J.F."/>
        </authorList>
    </citation>
    <scope>NUCLEOTIDE SEQUENCE [LARGE SCALE GENOMIC DNA]</scope>
    <source>
        <strain evidence="6">CG11_big_fil_rev_8_21_14_0_20_45_26</strain>
    </source>
</reference>
<name>A0A2H0LLF7_9BACT</name>
<dbReference type="PROSITE" id="PS51371">
    <property type="entry name" value="CBS"/>
    <property type="match status" value="1"/>
</dbReference>
<dbReference type="Pfam" id="PF03720">
    <property type="entry name" value="UDPG_MGDP_dh_C"/>
    <property type="match status" value="1"/>
</dbReference>
<accession>A0A2H0LLF7</accession>
<evidence type="ECO:0000259" key="5">
    <source>
        <dbReference type="PROSITE" id="PS51371"/>
    </source>
</evidence>
<dbReference type="InterPro" id="IPR017476">
    <property type="entry name" value="UDP-Glc/GDP-Man"/>
</dbReference>
<evidence type="ECO:0000313" key="7">
    <source>
        <dbReference type="Proteomes" id="UP000230859"/>
    </source>
</evidence>
<dbReference type="AlphaFoldDB" id="A0A2H0LLF7"/>
<dbReference type="SUPFAM" id="SSF52413">
    <property type="entry name" value="UDP-glucose/GDP-mannose dehydrogenase C-terminal domain"/>
    <property type="match status" value="1"/>
</dbReference>
<dbReference type="InterPro" id="IPR046342">
    <property type="entry name" value="CBS_dom_sf"/>
</dbReference>
<dbReference type="SUPFAM" id="SSF54631">
    <property type="entry name" value="CBS-domain pair"/>
    <property type="match status" value="1"/>
</dbReference>
<keyword evidence="2" id="KW-0560">Oxidoreductase</keyword>
<dbReference type="Proteomes" id="UP000230859">
    <property type="component" value="Unassembled WGS sequence"/>
</dbReference>
<dbReference type="InterPro" id="IPR014026">
    <property type="entry name" value="UDP-Glc/GDP-Man_DH_dimer"/>
</dbReference>
<sequence>MNGKNVIEKDVQDLLISSTTILLEALKQLEETRERILICVDQDQRLLGVISDGDVRRALIQGAELNDPIDRWMQKDPVFVNDQCKVEEVMRFVSDRIRVVPIVNEQHRVVKYHSFKEKKGLTDSQLETVAVVGMGYVGLTLAVSLVDVGFKVIGFDVNKTLLESLNRSEAPFYEKGLQKYLDLFAGRNLTFTNVLPEHQADVYMIAVGTPVDKTTKKPNLDHLLAAAASVGQSLKTGDLVVLRSTVPVGCTRKNVIPILEAKSGLSAGKDFYVAFAPERTIEGKALQELRVNPQIIGGYESKAAELAARLFNYITKSVINVGSLEAAEICKLIDNSYRDHKFAFVNQLAGLCEQMDLDLNQLIEALNHGYSRNFIPRPSPGVGGPCLSKDPYILMNVFEEYGIDPVVIKSARAVNESGPEGVYKTLNRLLKKIDKKIETARLFLIGFAFKGFPETSDTRDSTSVAFLNMLPNKSNVKGFDPVLSSGEIKNLGIQPVSSFAEGFKQADAVVILNNHPSYQDINIFQLCPTMRTPAAFIDTWHIFDPLDIKRIKGIVYGGIGNV</sequence>
<dbReference type="NCBIfam" id="TIGR03026">
    <property type="entry name" value="NDP-sugDHase"/>
    <property type="match status" value="1"/>
</dbReference>
<keyword evidence="3" id="KW-0520">NAD</keyword>
<organism evidence="6 7">
    <name type="scientific">Candidatus Abzuiibacterium crystallinum</name>
    <dbReference type="NCBI Taxonomy" id="1974748"/>
    <lineage>
        <taxon>Bacteria</taxon>
        <taxon>Pseudomonadati</taxon>
        <taxon>Candidatus Omnitrophota</taxon>
        <taxon>Candidatus Abzuiibacterium</taxon>
    </lineage>
</organism>
<dbReference type="GO" id="GO:0000271">
    <property type="term" value="P:polysaccharide biosynthetic process"/>
    <property type="evidence" value="ECO:0007669"/>
    <property type="project" value="InterPro"/>
</dbReference>
<dbReference type="InterPro" id="IPR008927">
    <property type="entry name" value="6-PGluconate_DH-like_C_sf"/>
</dbReference>
<dbReference type="EMBL" id="PCVY01000072">
    <property type="protein sequence ID" value="PIQ85221.1"/>
    <property type="molecule type" value="Genomic_DNA"/>
</dbReference>
<comment type="similarity">
    <text evidence="1">Belongs to the UDP-glucose/GDP-mannose dehydrogenase family.</text>
</comment>
<dbReference type="SUPFAM" id="SSF51735">
    <property type="entry name" value="NAD(P)-binding Rossmann-fold domains"/>
    <property type="match status" value="1"/>
</dbReference>
<dbReference type="GO" id="GO:0051287">
    <property type="term" value="F:NAD binding"/>
    <property type="evidence" value="ECO:0007669"/>
    <property type="project" value="InterPro"/>
</dbReference>
<proteinExistence type="inferred from homology"/>
<gene>
    <name evidence="6" type="ORF">COV74_09690</name>
</gene>
<dbReference type="SUPFAM" id="SSF48179">
    <property type="entry name" value="6-phosphogluconate dehydrogenase C-terminal domain-like"/>
    <property type="match status" value="1"/>
</dbReference>
<keyword evidence="4" id="KW-0129">CBS domain</keyword>
<dbReference type="PIRSF" id="PIRSF000124">
    <property type="entry name" value="UDPglc_GDPman_dh"/>
    <property type="match status" value="1"/>
</dbReference>
<dbReference type="InterPro" id="IPR000644">
    <property type="entry name" value="CBS_dom"/>
</dbReference>
<evidence type="ECO:0000256" key="2">
    <source>
        <dbReference type="ARBA" id="ARBA00023002"/>
    </source>
</evidence>
<evidence type="ECO:0000256" key="3">
    <source>
        <dbReference type="ARBA" id="ARBA00023027"/>
    </source>
</evidence>
<dbReference type="InterPro" id="IPR036291">
    <property type="entry name" value="NAD(P)-bd_dom_sf"/>
</dbReference>
<dbReference type="PANTHER" id="PTHR43491:SF2">
    <property type="entry name" value="UDP-N-ACETYL-D-MANNOSAMINE DEHYDROGENASE"/>
    <property type="match status" value="1"/>
</dbReference>
<dbReference type="SMART" id="SM00984">
    <property type="entry name" value="UDPG_MGDP_dh_C"/>
    <property type="match status" value="1"/>
</dbReference>
<dbReference type="InterPro" id="IPR028359">
    <property type="entry name" value="UDP_ManNAc/GlcNAc_DH"/>
</dbReference>
<protein>
    <recommendedName>
        <fullName evidence="5">CBS domain-containing protein</fullName>
    </recommendedName>
</protein>
<dbReference type="InterPro" id="IPR001732">
    <property type="entry name" value="UDP-Glc/GDP-Man_DH_N"/>
</dbReference>
<comment type="caution">
    <text evidence="6">The sequence shown here is derived from an EMBL/GenBank/DDBJ whole genome shotgun (WGS) entry which is preliminary data.</text>
</comment>
<dbReference type="PIRSF" id="PIRSF500136">
    <property type="entry name" value="UDP_ManNAc_DH"/>
    <property type="match status" value="1"/>
</dbReference>
<dbReference type="InterPro" id="IPR036220">
    <property type="entry name" value="UDP-Glc/GDP-Man_DH_C_sf"/>
</dbReference>
<dbReference type="Gene3D" id="3.10.580.10">
    <property type="entry name" value="CBS-domain"/>
    <property type="match status" value="1"/>
</dbReference>
<feature type="domain" description="CBS" evidence="5">
    <location>
        <begin position="7"/>
        <end position="65"/>
    </location>
</feature>
<evidence type="ECO:0000256" key="1">
    <source>
        <dbReference type="ARBA" id="ARBA00006601"/>
    </source>
</evidence>
<dbReference type="Pfam" id="PF00571">
    <property type="entry name" value="CBS"/>
    <property type="match status" value="1"/>
</dbReference>
<dbReference type="Pfam" id="PF00984">
    <property type="entry name" value="UDPG_MGDP_dh"/>
    <property type="match status" value="1"/>
</dbReference>
<dbReference type="GO" id="GO:0016616">
    <property type="term" value="F:oxidoreductase activity, acting on the CH-OH group of donors, NAD or NADP as acceptor"/>
    <property type="evidence" value="ECO:0007669"/>
    <property type="project" value="InterPro"/>
</dbReference>
<dbReference type="PANTHER" id="PTHR43491">
    <property type="entry name" value="UDP-N-ACETYL-D-MANNOSAMINE DEHYDROGENASE"/>
    <property type="match status" value="1"/>
</dbReference>
<dbReference type="InterPro" id="IPR014027">
    <property type="entry name" value="UDP-Glc/GDP-Man_DH_C"/>
</dbReference>
<dbReference type="Gene3D" id="3.40.50.720">
    <property type="entry name" value="NAD(P)-binding Rossmann-like Domain"/>
    <property type="match status" value="2"/>
</dbReference>
<dbReference type="Pfam" id="PF03721">
    <property type="entry name" value="UDPG_MGDP_dh_N"/>
    <property type="match status" value="1"/>
</dbReference>
<evidence type="ECO:0000313" key="6">
    <source>
        <dbReference type="EMBL" id="PIQ85221.1"/>
    </source>
</evidence>